<evidence type="ECO:0000256" key="20">
    <source>
        <dbReference type="SAM" id="Phobius"/>
    </source>
</evidence>
<keyword evidence="10 19" id="KW-0547">Nucleotide-binding</keyword>
<dbReference type="SMART" id="SM00220">
    <property type="entry name" value="S_TKc"/>
    <property type="match status" value="1"/>
</dbReference>
<name>A0AAV3NYC7_LITER</name>
<evidence type="ECO:0000256" key="16">
    <source>
        <dbReference type="ARBA" id="ARBA00023180"/>
    </source>
</evidence>
<evidence type="ECO:0000256" key="18">
    <source>
        <dbReference type="ARBA" id="ARBA00048679"/>
    </source>
</evidence>
<keyword evidence="5" id="KW-0433">Leucine-rich repeat</keyword>
<dbReference type="GO" id="GO:0016020">
    <property type="term" value="C:membrane"/>
    <property type="evidence" value="ECO:0007669"/>
    <property type="project" value="UniProtKB-SubCell"/>
</dbReference>
<sequence length="783" mass="86566">MGYLYRTVEYNQLSGTIPSDFGDLPSITRICLNSNNLSGELPRSLAKLSTLQDFRISDNKFIGSIPNFIMNWTNMEKLVIQSSGLSGPIPPGIASLTNLTDLRISDLNGNDSTFPALDLAVNLKTLILRSCNITGKLPYFLVNLPTLKLLDLSFNKLTGKIPSNYNALKIPQYIYLTGNQLSGPYPQWMLQGKTIDLSYNNLTTGLSDCHYQNLNLFASSSNGNASGMVSCLMNIQCPKGLYHDLHINCGGRQVKLDNGTVFQDDTDSGGPAKFYKSMTNWVSSSTDDRNYSSLGRRIFDVYIQGKLVLKDFNIEVEAGGVNKATIRTFTVTVDDGTLEIRFYWAGKGTQGIPLKAPYGPLVSAISVYPDYPVPSDNTKKAISAGAIAGIVVGVVFIGLLILGLFWWKLFRSRKDTLEHDLKGLDLQTGSFTLRQLKASTNNFDPANKIGEGGFGSVFKGCLPDKTSIAVKQLSSKSKQGNREFVNEIGMISALQHPNLVKLYGCCIEGNQLLLIYEYLENNSLARALFGPKEFQMNLDWKTRHHICIGIARGLAYLHEESRIKIVHRDIKATNVLLDKNLNPKISDFGLAKLDEEDCTHINTRIAGTYGYIAPEYAMHGYLTDKADVYSFGVVALEIVSGKSNISIKQREDKFYLLDWARGLSEAGNVMDLIDPKLGSEFKVEEAVSMIKVALLCTNVESTARPSMSTVVSILEGKANVEAFVSYKSVSSRKLKENVLYNEFNEVSSSSYNEMQRTTDVHWTGSTGDLYPITPNSDYLDCRA</sequence>
<dbReference type="InterPro" id="IPR000719">
    <property type="entry name" value="Prot_kinase_dom"/>
</dbReference>
<keyword evidence="12 19" id="KW-0067">ATP-binding</keyword>
<dbReference type="Pfam" id="PF07714">
    <property type="entry name" value="PK_Tyr_Ser-Thr"/>
    <property type="match status" value="1"/>
</dbReference>
<dbReference type="CDD" id="cd14066">
    <property type="entry name" value="STKc_IRAK"/>
    <property type="match status" value="1"/>
</dbReference>
<keyword evidence="14 20" id="KW-0472">Membrane</keyword>
<dbReference type="AlphaFoldDB" id="A0AAV3NYC7"/>
<keyword evidence="4" id="KW-0597">Phosphoprotein</keyword>
<dbReference type="PROSITE" id="PS00108">
    <property type="entry name" value="PROTEIN_KINASE_ST"/>
    <property type="match status" value="1"/>
</dbReference>
<proteinExistence type="predicted"/>
<evidence type="ECO:0000256" key="3">
    <source>
        <dbReference type="ARBA" id="ARBA00022527"/>
    </source>
</evidence>
<evidence type="ECO:0000256" key="11">
    <source>
        <dbReference type="ARBA" id="ARBA00022777"/>
    </source>
</evidence>
<keyword evidence="23" id="KW-1185">Reference proteome</keyword>
<dbReference type="InterPro" id="IPR011009">
    <property type="entry name" value="Kinase-like_dom_sf"/>
</dbReference>
<dbReference type="EC" id="2.7.11.1" evidence="2"/>
<evidence type="ECO:0000256" key="9">
    <source>
        <dbReference type="ARBA" id="ARBA00022737"/>
    </source>
</evidence>
<evidence type="ECO:0000313" key="23">
    <source>
        <dbReference type="Proteomes" id="UP001454036"/>
    </source>
</evidence>
<keyword evidence="16" id="KW-0325">Glycoprotein</keyword>
<dbReference type="InterPro" id="IPR017441">
    <property type="entry name" value="Protein_kinase_ATP_BS"/>
</dbReference>
<dbReference type="PANTHER" id="PTHR48006:SF81">
    <property type="entry name" value="PROTEIN KINASE DOMAIN-CONTAINING PROTEIN"/>
    <property type="match status" value="1"/>
</dbReference>
<dbReference type="Gene3D" id="2.60.120.430">
    <property type="entry name" value="Galactose-binding lectin"/>
    <property type="match status" value="1"/>
</dbReference>
<dbReference type="PROSITE" id="PS00107">
    <property type="entry name" value="PROTEIN_KINASE_ATP"/>
    <property type="match status" value="1"/>
</dbReference>
<evidence type="ECO:0000256" key="17">
    <source>
        <dbReference type="ARBA" id="ARBA00047899"/>
    </source>
</evidence>
<keyword evidence="3" id="KW-0723">Serine/threonine-protein kinase</keyword>
<gene>
    <name evidence="22" type="ORF">LIER_04518</name>
</gene>
<dbReference type="InterPro" id="IPR032675">
    <property type="entry name" value="LRR_dom_sf"/>
</dbReference>
<evidence type="ECO:0000256" key="15">
    <source>
        <dbReference type="ARBA" id="ARBA00023170"/>
    </source>
</evidence>
<evidence type="ECO:0000256" key="13">
    <source>
        <dbReference type="ARBA" id="ARBA00022989"/>
    </source>
</evidence>
<evidence type="ECO:0000256" key="10">
    <source>
        <dbReference type="ARBA" id="ARBA00022741"/>
    </source>
</evidence>
<evidence type="ECO:0000256" key="4">
    <source>
        <dbReference type="ARBA" id="ARBA00022553"/>
    </source>
</evidence>
<evidence type="ECO:0000256" key="6">
    <source>
        <dbReference type="ARBA" id="ARBA00022679"/>
    </source>
</evidence>
<keyword evidence="7 20" id="KW-0812">Transmembrane</keyword>
<dbReference type="Gene3D" id="3.80.10.10">
    <property type="entry name" value="Ribonuclease Inhibitor"/>
    <property type="match status" value="1"/>
</dbReference>
<evidence type="ECO:0000256" key="14">
    <source>
        <dbReference type="ARBA" id="ARBA00023136"/>
    </source>
</evidence>
<comment type="catalytic activity">
    <reaction evidence="18">
        <text>L-seryl-[protein] + ATP = O-phospho-L-seryl-[protein] + ADP + H(+)</text>
        <dbReference type="Rhea" id="RHEA:17989"/>
        <dbReference type="Rhea" id="RHEA-COMP:9863"/>
        <dbReference type="Rhea" id="RHEA-COMP:11604"/>
        <dbReference type="ChEBI" id="CHEBI:15378"/>
        <dbReference type="ChEBI" id="CHEBI:29999"/>
        <dbReference type="ChEBI" id="CHEBI:30616"/>
        <dbReference type="ChEBI" id="CHEBI:83421"/>
        <dbReference type="ChEBI" id="CHEBI:456216"/>
        <dbReference type="EC" id="2.7.11.1"/>
    </reaction>
</comment>
<keyword evidence="9" id="KW-0677">Repeat</keyword>
<organism evidence="22 23">
    <name type="scientific">Lithospermum erythrorhizon</name>
    <name type="common">Purple gromwell</name>
    <name type="synonym">Lithospermum officinale var. erythrorhizon</name>
    <dbReference type="NCBI Taxonomy" id="34254"/>
    <lineage>
        <taxon>Eukaryota</taxon>
        <taxon>Viridiplantae</taxon>
        <taxon>Streptophyta</taxon>
        <taxon>Embryophyta</taxon>
        <taxon>Tracheophyta</taxon>
        <taxon>Spermatophyta</taxon>
        <taxon>Magnoliopsida</taxon>
        <taxon>eudicotyledons</taxon>
        <taxon>Gunneridae</taxon>
        <taxon>Pentapetalae</taxon>
        <taxon>asterids</taxon>
        <taxon>lamiids</taxon>
        <taxon>Boraginales</taxon>
        <taxon>Boraginaceae</taxon>
        <taxon>Boraginoideae</taxon>
        <taxon>Lithospermeae</taxon>
        <taxon>Lithospermum</taxon>
    </lineage>
</organism>
<dbReference type="Proteomes" id="UP001454036">
    <property type="component" value="Unassembled WGS sequence"/>
</dbReference>
<evidence type="ECO:0000256" key="2">
    <source>
        <dbReference type="ARBA" id="ARBA00012513"/>
    </source>
</evidence>
<feature type="domain" description="Protein kinase" evidence="21">
    <location>
        <begin position="443"/>
        <end position="724"/>
    </location>
</feature>
<evidence type="ECO:0000256" key="12">
    <source>
        <dbReference type="ARBA" id="ARBA00022840"/>
    </source>
</evidence>
<keyword evidence="13 20" id="KW-1133">Transmembrane helix</keyword>
<keyword evidence="6" id="KW-0808">Transferase</keyword>
<dbReference type="FunFam" id="3.80.10.10:FF:000433">
    <property type="entry name" value="Putative LRR receptor-like serine/threonine-protein kinase isoform A"/>
    <property type="match status" value="1"/>
</dbReference>
<dbReference type="InterPro" id="IPR051824">
    <property type="entry name" value="LRR_Rcpt-Like_S/T_Kinase"/>
</dbReference>
<evidence type="ECO:0000256" key="5">
    <source>
        <dbReference type="ARBA" id="ARBA00022614"/>
    </source>
</evidence>
<feature type="binding site" evidence="19">
    <location>
        <position position="471"/>
    </location>
    <ligand>
        <name>ATP</name>
        <dbReference type="ChEBI" id="CHEBI:30616"/>
    </ligand>
</feature>
<accession>A0AAV3NYC7</accession>
<dbReference type="GO" id="GO:0005524">
    <property type="term" value="F:ATP binding"/>
    <property type="evidence" value="ECO:0007669"/>
    <property type="project" value="UniProtKB-UniRule"/>
</dbReference>
<dbReference type="FunFam" id="3.30.200.20:FF:000217">
    <property type="entry name" value="probable LRR receptor-like serine/threonine-protein kinase At1g53430"/>
    <property type="match status" value="1"/>
</dbReference>
<feature type="transmembrane region" description="Helical" evidence="20">
    <location>
        <begin position="382"/>
        <end position="407"/>
    </location>
</feature>
<dbReference type="SUPFAM" id="SSF52058">
    <property type="entry name" value="L domain-like"/>
    <property type="match status" value="1"/>
</dbReference>
<evidence type="ECO:0000256" key="8">
    <source>
        <dbReference type="ARBA" id="ARBA00022729"/>
    </source>
</evidence>
<dbReference type="Pfam" id="PF00560">
    <property type="entry name" value="LRR_1"/>
    <property type="match status" value="2"/>
</dbReference>
<keyword evidence="8" id="KW-0732">Signal</keyword>
<evidence type="ECO:0000256" key="19">
    <source>
        <dbReference type="PROSITE-ProRule" id="PRU10141"/>
    </source>
</evidence>
<dbReference type="InterPro" id="IPR001245">
    <property type="entry name" value="Ser-Thr/Tyr_kinase_cat_dom"/>
</dbReference>
<dbReference type="Gene3D" id="1.10.510.10">
    <property type="entry name" value="Transferase(Phosphotransferase) domain 1"/>
    <property type="match status" value="1"/>
</dbReference>
<dbReference type="Gene3D" id="3.30.200.20">
    <property type="entry name" value="Phosphorylase Kinase, domain 1"/>
    <property type="match status" value="1"/>
</dbReference>
<comment type="catalytic activity">
    <reaction evidence="17">
        <text>L-threonyl-[protein] + ATP = O-phospho-L-threonyl-[protein] + ADP + H(+)</text>
        <dbReference type="Rhea" id="RHEA:46608"/>
        <dbReference type="Rhea" id="RHEA-COMP:11060"/>
        <dbReference type="Rhea" id="RHEA-COMP:11605"/>
        <dbReference type="ChEBI" id="CHEBI:15378"/>
        <dbReference type="ChEBI" id="CHEBI:30013"/>
        <dbReference type="ChEBI" id="CHEBI:30616"/>
        <dbReference type="ChEBI" id="CHEBI:61977"/>
        <dbReference type="ChEBI" id="CHEBI:456216"/>
        <dbReference type="EC" id="2.7.11.1"/>
    </reaction>
</comment>
<dbReference type="GO" id="GO:0004674">
    <property type="term" value="F:protein serine/threonine kinase activity"/>
    <property type="evidence" value="ECO:0007669"/>
    <property type="project" value="UniProtKB-KW"/>
</dbReference>
<dbReference type="EMBL" id="BAABME010000582">
    <property type="protein sequence ID" value="GAA0143953.1"/>
    <property type="molecule type" value="Genomic_DNA"/>
</dbReference>
<protein>
    <recommendedName>
        <fullName evidence="2">non-specific serine/threonine protein kinase</fullName>
        <ecNumber evidence="2">2.7.11.1</ecNumber>
    </recommendedName>
</protein>
<keyword evidence="11" id="KW-0418">Kinase</keyword>
<dbReference type="InterPro" id="IPR001611">
    <property type="entry name" value="Leu-rich_rpt"/>
</dbReference>
<dbReference type="SUPFAM" id="SSF56112">
    <property type="entry name" value="Protein kinase-like (PK-like)"/>
    <property type="match status" value="1"/>
</dbReference>
<evidence type="ECO:0000256" key="7">
    <source>
        <dbReference type="ARBA" id="ARBA00022692"/>
    </source>
</evidence>
<reference evidence="22 23" key="1">
    <citation type="submission" date="2024-01" db="EMBL/GenBank/DDBJ databases">
        <title>The complete chloroplast genome sequence of Lithospermum erythrorhizon: insights into the phylogenetic relationship among Boraginaceae species and the maternal lineages of purple gromwells.</title>
        <authorList>
            <person name="Okada T."/>
            <person name="Watanabe K."/>
        </authorList>
    </citation>
    <scope>NUCLEOTIDE SEQUENCE [LARGE SCALE GENOMIC DNA]</scope>
</reference>
<evidence type="ECO:0000259" key="21">
    <source>
        <dbReference type="PROSITE" id="PS50011"/>
    </source>
</evidence>
<keyword evidence="15" id="KW-0675">Receptor</keyword>
<dbReference type="PANTHER" id="PTHR48006">
    <property type="entry name" value="LEUCINE-RICH REPEAT-CONTAINING PROTEIN DDB_G0281931-RELATED"/>
    <property type="match status" value="1"/>
</dbReference>
<dbReference type="PROSITE" id="PS50011">
    <property type="entry name" value="PROTEIN_KINASE_DOM"/>
    <property type="match status" value="1"/>
</dbReference>
<dbReference type="InterPro" id="IPR021720">
    <property type="entry name" value="Malectin_dom"/>
</dbReference>
<evidence type="ECO:0000256" key="1">
    <source>
        <dbReference type="ARBA" id="ARBA00004479"/>
    </source>
</evidence>
<evidence type="ECO:0000313" key="22">
    <source>
        <dbReference type="EMBL" id="GAA0143953.1"/>
    </source>
</evidence>
<dbReference type="InterPro" id="IPR008271">
    <property type="entry name" value="Ser/Thr_kinase_AS"/>
</dbReference>
<comment type="caution">
    <text evidence="22">The sequence shown here is derived from an EMBL/GenBank/DDBJ whole genome shotgun (WGS) entry which is preliminary data.</text>
</comment>
<dbReference type="Pfam" id="PF11721">
    <property type="entry name" value="Malectin"/>
    <property type="match status" value="1"/>
</dbReference>
<comment type="subcellular location">
    <subcellularLocation>
        <location evidence="1">Membrane</location>
        <topology evidence="1">Single-pass type I membrane protein</topology>
    </subcellularLocation>
</comment>
<dbReference type="FunFam" id="1.10.510.10:FF:000044">
    <property type="entry name" value="Putative LRR receptor-like serine/threonine-protein kinase"/>
    <property type="match status" value="1"/>
</dbReference>